<dbReference type="EMBL" id="CP053452">
    <property type="protein sequence ID" value="QJW97748.1"/>
    <property type="molecule type" value="Genomic_DNA"/>
</dbReference>
<dbReference type="Gene3D" id="3.30.200.20">
    <property type="entry name" value="Phosphorylase Kinase, domain 1"/>
    <property type="match status" value="1"/>
</dbReference>
<evidence type="ECO:0000259" key="5">
    <source>
        <dbReference type="PROSITE" id="PS50011"/>
    </source>
</evidence>
<keyword evidence="1" id="KW-0808">Transferase</keyword>
<dbReference type="InterPro" id="IPR008271">
    <property type="entry name" value="Ser/Thr_kinase_AS"/>
</dbReference>
<protein>
    <recommendedName>
        <fullName evidence="5">Protein kinase domain-containing protein</fullName>
    </recommendedName>
</protein>
<accession>A0A6M5YUJ6</accession>
<evidence type="ECO:0000256" key="2">
    <source>
        <dbReference type="ARBA" id="ARBA00022741"/>
    </source>
</evidence>
<dbReference type="Pfam" id="PF07238">
    <property type="entry name" value="PilZ"/>
    <property type="match status" value="1"/>
</dbReference>
<dbReference type="Pfam" id="PF00069">
    <property type="entry name" value="Pkinase"/>
    <property type="match status" value="1"/>
</dbReference>
<organism evidence="6 7">
    <name type="scientific">Frigoriglobus tundricola</name>
    <dbReference type="NCBI Taxonomy" id="2774151"/>
    <lineage>
        <taxon>Bacteria</taxon>
        <taxon>Pseudomonadati</taxon>
        <taxon>Planctomycetota</taxon>
        <taxon>Planctomycetia</taxon>
        <taxon>Gemmatales</taxon>
        <taxon>Gemmataceae</taxon>
        <taxon>Frigoriglobus</taxon>
    </lineage>
</organism>
<name>A0A6M5YUJ6_9BACT</name>
<dbReference type="InterPro" id="IPR009875">
    <property type="entry name" value="PilZ_domain"/>
</dbReference>
<dbReference type="InterPro" id="IPR011009">
    <property type="entry name" value="Kinase-like_dom_sf"/>
</dbReference>
<dbReference type="PROSITE" id="PS00108">
    <property type="entry name" value="PROTEIN_KINASE_ST"/>
    <property type="match status" value="1"/>
</dbReference>
<dbReference type="GO" id="GO:0004674">
    <property type="term" value="F:protein serine/threonine kinase activity"/>
    <property type="evidence" value="ECO:0007669"/>
    <property type="project" value="TreeGrafter"/>
</dbReference>
<dbReference type="InterPro" id="IPR000719">
    <property type="entry name" value="Prot_kinase_dom"/>
</dbReference>
<dbReference type="SUPFAM" id="SSF56112">
    <property type="entry name" value="Protein kinase-like (PK-like)"/>
    <property type="match status" value="1"/>
</dbReference>
<keyword evidence="4" id="KW-0067">ATP-binding</keyword>
<dbReference type="PANTHER" id="PTHR43289:SF6">
    <property type="entry name" value="SERINE_THREONINE-PROTEIN KINASE NEKL-3"/>
    <property type="match status" value="1"/>
</dbReference>
<dbReference type="CDD" id="cd14014">
    <property type="entry name" value="STKc_PknB_like"/>
    <property type="match status" value="1"/>
</dbReference>
<dbReference type="SMART" id="SM00220">
    <property type="entry name" value="S_TKc"/>
    <property type="match status" value="1"/>
</dbReference>
<evidence type="ECO:0000313" key="7">
    <source>
        <dbReference type="Proteomes" id="UP000503447"/>
    </source>
</evidence>
<keyword evidence="7" id="KW-1185">Reference proteome</keyword>
<evidence type="ECO:0000256" key="4">
    <source>
        <dbReference type="ARBA" id="ARBA00022840"/>
    </source>
</evidence>
<dbReference type="RefSeq" id="WP_171473061.1">
    <property type="nucleotide sequence ID" value="NZ_CP053452.2"/>
</dbReference>
<dbReference type="Proteomes" id="UP000503447">
    <property type="component" value="Chromosome"/>
</dbReference>
<keyword evidence="2" id="KW-0547">Nucleotide-binding</keyword>
<dbReference type="PROSITE" id="PS50011">
    <property type="entry name" value="PROTEIN_KINASE_DOM"/>
    <property type="match status" value="1"/>
</dbReference>
<keyword evidence="3" id="KW-0418">Kinase</keyword>
<dbReference type="GO" id="GO:0035438">
    <property type="term" value="F:cyclic-di-GMP binding"/>
    <property type="evidence" value="ECO:0007669"/>
    <property type="project" value="InterPro"/>
</dbReference>
<dbReference type="Gene3D" id="2.40.10.220">
    <property type="entry name" value="predicted glycosyltransferase like domains"/>
    <property type="match status" value="1"/>
</dbReference>
<gene>
    <name evidence="6" type="ORF">FTUN_5326</name>
</gene>
<evidence type="ECO:0000256" key="3">
    <source>
        <dbReference type="ARBA" id="ARBA00022777"/>
    </source>
</evidence>
<dbReference type="PANTHER" id="PTHR43289">
    <property type="entry name" value="MITOGEN-ACTIVATED PROTEIN KINASE KINASE KINASE 20-RELATED"/>
    <property type="match status" value="1"/>
</dbReference>
<reference evidence="7" key="1">
    <citation type="submission" date="2020-05" db="EMBL/GenBank/DDBJ databases">
        <title>Frigoriglobus tundricola gen. nov., sp. nov., a psychrotolerant cellulolytic planctomycete of the family Gemmataceae with two divergent copies of 16S rRNA gene.</title>
        <authorList>
            <person name="Kulichevskaya I.S."/>
            <person name="Ivanova A.A."/>
            <person name="Naumoff D.G."/>
            <person name="Beletsky A.V."/>
            <person name="Rijpstra W.I.C."/>
            <person name="Sinninghe Damste J.S."/>
            <person name="Mardanov A.V."/>
            <person name="Ravin N.V."/>
            <person name="Dedysh S.N."/>
        </authorList>
    </citation>
    <scope>NUCLEOTIDE SEQUENCE [LARGE SCALE GENOMIC DNA]</scope>
    <source>
        <strain evidence="7">PL17</strain>
    </source>
</reference>
<proteinExistence type="predicted"/>
<evidence type="ECO:0000256" key="1">
    <source>
        <dbReference type="ARBA" id="ARBA00022679"/>
    </source>
</evidence>
<dbReference type="Gene3D" id="1.10.510.10">
    <property type="entry name" value="Transferase(Phosphotransferase) domain 1"/>
    <property type="match status" value="1"/>
</dbReference>
<dbReference type="GO" id="GO:0005524">
    <property type="term" value="F:ATP binding"/>
    <property type="evidence" value="ECO:0007669"/>
    <property type="project" value="UniProtKB-KW"/>
</dbReference>
<dbReference type="SUPFAM" id="SSF141371">
    <property type="entry name" value="PilZ domain-like"/>
    <property type="match status" value="1"/>
</dbReference>
<dbReference type="AlphaFoldDB" id="A0A6M5YUJ6"/>
<dbReference type="KEGG" id="ftj:FTUN_5326"/>
<evidence type="ECO:0000313" key="6">
    <source>
        <dbReference type="EMBL" id="QJW97748.1"/>
    </source>
</evidence>
<sequence>MTSTTVRPARLPSSDRYEFRDPIGSGGAGTVYRAFDRRTDQLVAVKVLRFKLSENPALHHRLALEFKAARGLEHPNIVRALAVENDGEISYLVYELIEAGNLGERIERHGRVAVDVAIRITTQIAQALHYAHERQVVHRDVKPDNILVMADGKAKLTDFGLAKDHSDPAHDLTRPASGLGTPHFMAPEQFSSAKTADARCDVYSLAATLYNAVTGRVPFDAKSHLAILTNKELKRLPPARSLVPGLSERVDAAILSALDPNPERRPASCLEFFKILTGRRRPKEDVVTTPAPLPAPAALPADRRADARYPLAVGSFGVVNTDVHAGSDSQETWPLVVQNVSARGVGVLLARRFEPGTELFVELLVDPSGPPQHLTVRVVRVQSETAGHWVHGCEFDSPLSEKQLKALLKFT</sequence>
<feature type="domain" description="Protein kinase" evidence="5">
    <location>
        <begin position="17"/>
        <end position="277"/>
    </location>
</feature>